<accession>A0ABD0JHN5</accession>
<dbReference type="Proteomes" id="UP001519460">
    <property type="component" value="Unassembled WGS sequence"/>
</dbReference>
<proteinExistence type="predicted"/>
<keyword evidence="2" id="KW-1185">Reference proteome</keyword>
<dbReference type="EMBL" id="JACVVK020000437">
    <property type="protein sequence ID" value="KAK7474432.1"/>
    <property type="molecule type" value="Genomic_DNA"/>
</dbReference>
<protein>
    <submittedName>
        <fullName evidence="1">Uncharacterized protein</fullName>
    </submittedName>
</protein>
<evidence type="ECO:0000313" key="1">
    <source>
        <dbReference type="EMBL" id="KAK7474432.1"/>
    </source>
</evidence>
<sequence>MPAITLPAAYRSRSSNDLPDRAILWRLIAREKSLCRLLPMSNAATTTESVRMTREWALRELHARSRLGVVHISLKGRQHRVVSRLPRKSTLQLH</sequence>
<dbReference type="AlphaFoldDB" id="A0ABD0JHN5"/>
<name>A0ABD0JHN5_9CAEN</name>
<organism evidence="1 2">
    <name type="scientific">Batillaria attramentaria</name>
    <dbReference type="NCBI Taxonomy" id="370345"/>
    <lineage>
        <taxon>Eukaryota</taxon>
        <taxon>Metazoa</taxon>
        <taxon>Spiralia</taxon>
        <taxon>Lophotrochozoa</taxon>
        <taxon>Mollusca</taxon>
        <taxon>Gastropoda</taxon>
        <taxon>Caenogastropoda</taxon>
        <taxon>Sorbeoconcha</taxon>
        <taxon>Cerithioidea</taxon>
        <taxon>Batillariidae</taxon>
        <taxon>Batillaria</taxon>
    </lineage>
</organism>
<comment type="caution">
    <text evidence="1">The sequence shown here is derived from an EMBL/GenBank/DDBJ whole genome shotgun (WGS) entry which is preliminary data.</text>
</comment>
<evidence type="ECO:0000313" key="2">
    <source>
        <dbReference type="Proteomes" id="UP001519460"/>
    </source>
</evidence>
<gene>
    <name evidence="1" type="ORF">BaRGS_00034315</name>
</gene>
<reference evidence="1 2" key="1">
    <citation type="journal article" date="2023" name="Sci. Data">
        <title>Genome assembly of the Korean intertidal mud-creeper Batillaria attramentaria.</title>
        <authorList>
            <person name="Patra A.K."/>
            <person name="Ho P.T."/>
            <person name="Jun S."/>
            <person name="Lee S.J."/>
            <person name="Kim Y."/>
            <person name="Won Y.J."/>
        </authorList>
    </citation>
    <scope>NUCLEOTIDE SEQUENCE [LARGE SCALE GENOMIC DNA]</scope>
    <source>
        <strain evidence="1">Wonlab-2016</strain>
    </source>
</reference>